<evidence type="ECO:0000259" key="1">
    <source>
        <dbReference type="Pfam" id="PF06527"/>
    </source>
</evidence>
<name>A0ABY2UR89_9RHOB</name>
<organism evidence="2 3">
    <name type="scientific">Parasedimentitalea maritima</name>
    <dbReference type="NCBI Taxonomy" id="2578117"/>
    <lineage>
        <taxon>Bacteria</taxon>
        <taxon>Pseudomonadati</taxon>
        <taxon>Pseudomonadota</taxon>
        <taxon>Alphaproteobacteria</taxon>
        <taxon>Rhodobacterales</taxon>
        <taxon>Paracoccaceae</taxon>
        <taxon>Parasedimentitalea</taxon>
    </lineage>
</organism>
<keyword evidence="3" id="KW-1185">Reference proteome</keyword>
<feature type="domain" description="TniQ" evidence="1">
    <location>
        <begin position="6"/>
        <end position="144"/>
    </location>
</feature>
<gene>
    <name evidence="2" type="ORF">FEE96_16855</name>
</gene>
<comment type="caution">
    <text evidence="2">The sequence shown here is derived from an EMBL/GenBank/DDBJ whole genome shotgun (WGS) entry which is preliminary data.</text>
</comment>
<dbReference type="EMBL" id="VAUA01000009">
    <property type="protein sequence ID" value="TLP59275.1"/>
    <property type="molecule type" value="Genomic_DNA"/>
</dbReference>
<dbReference type="Pfam" id="PF06527">
    <property type="entry name" value="TniQ"/>
    <property type="match status" value="1"/>
</dbReference>
<evidence type="ECO:0000313" key="3">
    <source>
        <dbReference type="Proteomes" id="UP000305041"/>
    </source>
</evidence>
<protein>
    <recommendedName>
        <fullName evidence="1">TniQ domain-containing protein</fullName>
    </recommendedName>
</protein>
<sequence length="565" mass="62565">MPKPLPLRAVPIHRETIPSFLSRMAALNGVCSADFAVDMGFSLKRVIHLEETVLRDLAACGGLTDTQLEELISWTGRGIGDVRMIFRGEFFVSRALRKPIIRGCPICLREDIKTDSARPLTQMAMRGDWQMREASLCITHRHPLVQLWEHRRPEDRYDFSLRFTGILEDIKDGRLERPRVTPSPYNWWLNARLETGADHTWLAGQSLYAATTFCTLLGSELLRLKDPTGLDVAAHRQLAQATGFEIAHRGKAAIRDALTELAALADGSNDTPSKAFGRLFGNLSQINLSRDDFAQFRQILRDCIVDIWPVAAGESVLGIIQPERQLHSVVTAAREANIGSALLEQFLVDAGAIDADDDRPTSRKTFKATAYADLLAEVPTLVGPTEMQRVMGATQAQLMSLAEDGVLAPRINIPTVNSPWRPTDGIALIAELQELSVPIEPSDKRWEGIQQAKKRSGARVGAIITSLREGKLQLGRRTDLEGYAGFCVLMEEIDQMSRQKQDPAELTFLTAAVFSRPVGMRTQGWFERLAAAGHTPATRRPHPKWGGVNGSMSLLLISTTFTDAF</sequence>
<dbReference type="Proteomes" id="UP000305041">
    <property type="component" value="Unassembled WGS sequence"/>
</dbReference>
<proteinExistence type="predicted"/>
<reference evidence="2 3" key="1">
    <citation type="submission" date="2019-05" db="EMBL/GenBank/DDBJ databases">
        <title>Draft genome sequence of Pelagicola sp. DSW4-44.</title>
        <authorList>
            <person name="Oh J."/>
        </authorList>
    </citation>
    <scope>NUCLEOTIDE SEQUENCE [LARGE SCALE GENOMIC DNA]</scope>
    <source>
        <strain evidence="2 3">DSW4-44</strain>
    </source>
</reference>
<accession>A0ABY2UR89</accession>
<dbReference type="InterPro" id="IPR009492">
    <property type="entry name" value="TniQ"/>
</dbReference>
<evidence type="ECO:0000313" key="2">
    <source>
        <dbReference type="EMBL" id="TLP59275.1"/>
    </source>
</evidence>